<dbReference type="InterPro" id="IPR001077">
    <property type="entry name" value="COMT_C"/>
</dbReference>
<keyword evidence="3" id="KW-0949">S-adenosyl-L-methionine</keyword>
<protein>
    <recommendedName>
        <fullName evidence="9">O-methyltransferase</fullName>
    </recommendedName>
</protein>
<dbReference type="PROSITE" id="PS51683">
    <property type="entry name" value="SAM_OMT_II"/>
    <property type="match status" value="1"/>
</dbReference>
<dbReference type="InterPro" id="IPR036388">
    <property type="entry name" value="WH-like_DNA-bd_sf"/>
</dbReference>
<dbReference type="Proteomes" id="UP000593566">
    <property type="component" value="Unassembled WGS sequence"/>
</dbReference>
<organism evidence="7 8">
    <name type="scientific">Letharia lupina</name>
    <dbReference type="NCBI Taxonomy" id="560253"/>
    <lineage>
        <taxon>Eukaryota</taxon>
        <taxon>Fungi</taxon>
        <taxon>Dikarya</taxon>
        <taxon>Ascomycota</taxon>
        <taxon>Pezizomycotina</taxon>
        <taxon>Lecanoromycetes</taxon>
        <taxon>OSLEUM clade</taxon>
        <taxon>Lecanoromycetidae</taxon>
        <taxon>Lecanorales</taxon>
        <taxon>Lecanorineae</taxon>
        <taxon>Parmeliaceae</taxon>
        <taxon>Letharia</taxon>
    </lineage>
</organism>
<evidence type="ECO:0000256" key="3">
    <source>
        <dbReference type="ARBA" id="ARBA00022691"/>
    </source>
</evidence>
<accession>A0A8H6FGH2</accession>
<keyword evidence="2" id="KW-0808">Transferase</keyword>
<keyword evidence="1" id="KW-0489">Methyltransferase</keyword>
<sequence length="401" mass="44442">MLSSEVLSLIDQVNSGAKACQDENQNRDAQAELLATCRKLTAELESPFEAIRRFSFQPYETLALRIAVQLNLLDAIKDEDVTALGLATTTGADRLLIVRIMRVLCTMGVFTEKGVELYGAGRIASALRARPSLRDNVTTLFDFGLNAAAKLPSFLEQTSFANPTRDGSGLWQHAFNTPLDFWAWLEEDPERARAFHSSMVDRRHASADAAWFTKYPVVANLCSTVPPASAEVLLVDVGGGWGQDLLAFASAHPSVPGRLILQDQAHALAEADRESLGRRRVEPIAHDFFDPQPVIGARAYYFHHIFHDWPDAECRTILKQTVAAMLPGGRSRLLIVEDVLPDTGVSSYLGLRDMHMMTLFGSMERNRGQWTELLGQEGLEVVKIWELGPNSENLIEAVLRQ</sequence>
<evidence type="ECO:0008006" key="9">
    <source>
        <dbReference type="Google" id="ProtNLM"/>
    </source>
</evidence>
<evidence type="ECO:0000313" key="7">
    <source>
        <dbReference type="EMBL" id="KAF6227405.1"/>
    </source>
</evidence>
<dbReference type="Gene3D" id="1.10.10.10">
    <property type="entry name" value="Winged helix-like DNA-binding domain superfamily/Winged helix DNA-binding domain"/>
    <property type="match status" value="1"/>
</dbReference>
<dbReference type="PIRSF" id="PIRSF005739">
    <property type="entry name" value="O-mtase"/>
    <property type="match status" value="1"/>
</dbReference>
<dbReference type="SUPFAM" id="SSF53335">
    <property type="entry name" value="S-adenosyl-L-methionine-dependent methyltransferases"/>
    <property type="match status" value="1"/>
</dbReference>
<feature type="domain" description="O-methyltransferase C-terminal" evidence="5">
    <location>
        <begin position="171"/>
        <end position="378"/>
    </location>
</feature>
<evidence type="ECO:0000256" key="2">
    <source>
        <dbReference type="ARBA" id="ARBA00022679"/>
    </source>
</evidence>
<dbReference type="Pfam" id="PF08100">
    <property type="entry name" value="Dimerisation"/>
    <property type="match status" value="1"/>
</dbReference>
<dbReference type="Pfam" id="PF00891">
    <property type="entry name" value="Methyltransf_2"/>
    <property type="match status" value="1"/>
</dbReference>
<name>A0A8H6FGH2_9LECA</name>
<dbReference type="InterPro" id="IPR012967">
    <property type="entry name" value="COMT_dimerisation"/>
</dbReference>
<dbReference type="RefSeq" id="XP_037155713.1">
    <property type="nucleotide sequence ID" value="XM_037299712.1"/>
</dbReference>
<gene>
    <name evidence="7" type="ORF">HO133_008849</name>
</gene>
<dbReference type="EMBL" id="JACCJB010000005">
    <property type="protein sequence ID" value="KAF6227405.1"/>
    <property type="molecule type" value="Genomic_DNA"/>
</dbReference>
<evidence type="ECO:0000313" key="8">
    <source>
        <dbReference type="Proteomes" id="UP000593566"/>
    </source>
</evidence>
<keyword evidence="8" id="KW-1185">Reference proteome</keyword>
<feature type="active site" description="Proton acceptor" evidence="4">
    <location>
        <position position="307"/>
    </location>
</feature>
<evidence type="ECO:0000259" key="6">
    <source>
        <dbReference type="Pfam" id="PF08100"/>
    </source>
</evidence>
<dbReference type="AlphaFoldDB" id="A0A8H6FGH2"/>
<dbReference type="GeneID" id="59337244"/>
<dbReference type="InterPro" id="IPR029063">
    <property type="entry name" value="SAM-dependent_MTases_sf"/>
</dbReference>
<evidence type="ECO:0000256" key="4">
    <source>
        <dbReference type="PIRSR" id="PIRSR005739-1"/>
    </source>
</evidence>
<proteinExistence type="predicted"/>
<dbReference type="GO" id="GO:0032259">
    <property type="term" value="P:methylation"/>
    <property type="evidence" value="ECO:0007669"/>
    <property type="project" value="UniProtKB-KW"/>
</dbReference>
<feature type="domain" description="O-methyltransferase dimerisation" evidence="6">
    <location>
        <begin position="63"/>
        <end position="127"/>
    </location>
</feature>
<dbReference type="InterPro" id="IPR016461">
    <property type="entry name" value="COMT-like"/>
</dbReference>
<reference evidence="7 8" key="1">
    <citation type="journal article" date="2020" name="Genomics">
        <title>Complete, high-quality genomes from long-read metagenomic sequencing of two wolf lichen thalli reveals enigmatic genome architecture.</title>
        <authorList>
            <person name="McKenzie S.K."/>
            <person name="Walston R.F."/>
            <person name="Allen J.L."/>
        </authorList>
    </citation>
    <scope>NUCLEOTIDE SEQUENCE [LARGE SCALE GENOMIC DNA]</scope>
    <source>
        <strain evidence="7">WasteWater1</strain>
    </source>
</reference>
<dbReference type="Gene3D" id="3.40.50.150">
    <property type="entry name" value="Vaccinia Virus protein VP39"/>
    <property type="match status" value="1"/>
</dbReference>
<dbReference type="GO" id="GO:0046983">
    <property type="term" value="F:protein dimerization activity"/>
    <property type="evidence" value="ECO:0007669"/>
    <property type="project" value="InterPro"/>
</dbReference>
<dbReference type="PANTHER" id="PTHR43712:SF11">
    <property type="entry name" value="O-METHYLTRANSFERASE (AFU_ORTHOLOGUE AFUA_2G17820)-RELATED"/>
    <property type="match status" value="1"/>
</dbReference>
<dbReference type="GO" id="GO:0008171">
    <property type="term" value="F:O-methyltransferase activity"/>
    <property type="evidence" value="ECO:0007669"/>
    <property type="project" value="InterPro"/>
</dbReference>
<dbReference type="InterPro" id="IPR036390">
    <property type="entry name" value="WH_DNA-bd_sf"/>
</dbReference>
<dbReference type="SUPFAM" id="SSF46785">
    <property type="entry name" value="Winged helix' DNA-binding domain"/>
    <property type="match status" value="1"/>
</dbReference>
<dbReference type="PANTHER" id="PTHR43712">
    <property type="entry name" value="PUTATIVE (AFU_ORTHOLOGUE AFUA_4G14580)-RELATED"/>
    <property type="match status" value="1"/>
</dbReference>
<comment type="caution">
    <text evidence="7">The sequence shown here is derived from an EMBL/GenBank/DDBJ whole genome shotgun (WGS) entry which is preliminary data.</text>
</comment>
<evidence type="ECO:0000259" key="5">
    <source>
        <dbReference type="Pfam" id="PF00891"/>
    </source>
</evidence>
<evidence type="ECO:0000256" key="1">
    <source>
        <dbReference type="ARBA" id="ARBA00022603"/>
    </source>
</evidence>